<dbReference type="EMBL" id="OV725081">
    <property type="protein sequence ID" value="CAH1401729.1"/>
    <property type="molecule type" value="Genomic_DNA"/>
</dbReference>
<sequence>MFFYKQISRYDGAFSNTEQSSPETCQLERSSKELHNGISVKQGSSQFILKFETPHQNVSHRANFND</sequence>
<protein>
    <submittedName>
        <fullName evidence="1">Uncharacterized protein</fullName>
    </submittedName>
</protein>
<organism evidence="1 2">
    <name type="scientific">Nezara viridula</name>
    <name type="common">Southern green stink bug</name>
    <name type="synonym">Cimex viridulus</name>
    <dbReference type="NCBI Taxonomy" id="85310"/>
    <lineage>
        <taxon>Eukaryota</taxon>
        <taxon>Metazoa</taxon>
        <taxon>Ecdysozoa</taxon>
        <taxon>Arthropoda</taxon>
        <taxon>Hexapoda</taxon>
        <taxon>Insecta</taxon>
        <taxon>Pterygota</taxon>
        <taxon>Neoptera</taxon>
        <taxon>Paraneoptera</taxon>
        <taxon>Hemiptera</taxon>
        <taxon>Heteroptera</taxon>
        <taxon>Panheteroptera</taxon>
        <taxon>Pentatomomorpha</taxon>
        <taxon>Pentatomoidea</taxon>
        <taxon>Pentatomidae</taxon>
        <taxon>Pentatominae</taxon>
        <taxon>Nezara</taxon>
    </lineage>
</organism>
<keyword evidence="2" id="KW-1185">Reference proteome</keyword>
<proteinExistence type="predicted"/>
<reference evidence="1" key="1">
    <citation type="submission" date="2022-01" db="EMBL/GenBank/DDBJ databases">
        <authorList>
            <person name="King R."/>
        </authorList>
    </citation>
    <scope>NUCLEOTIDE SEQUENCE</scope>
</reference>
<accession>A0A9P0HGN1</accession>
<dbReference type="AlphaFoldDB" id="A0A9P0HGN1"/>
<dbReference type="Proteomes" id="UP001152798">
    <property type="component" value="Chromosome 5"/>
</dbReference>
<name>A0A9P0HGN1_NEZVI</name>
<evidence type="ECO:0000313" key="1">
    <source>
        <dbReference type="EMBL" id="CAH1401729.1"/>
    </source>
</evidence>
<gene>
    <name evidence="1" type="ORF">NEZAVI_LOCUS10692</name>
</gene>
<evidence type="ECO:0000313" key="2">
    <source>
        <dbReference type="Proteomes" id="UP001152798"/>
    </source>
</evidence>